<evidence type="ECO:0000313" key="2">
    <source>
        <dbReference type="EMBL" id="MFH4976172.1"/>
    </source>
</evidence>
<feature type="signal peptide" evidence="1">
    <location>
        <begin position="1"/>
        <end position="20"/>
    </location>
</feature>
<gene>
    <name evidence="2" type="ORF">AB6A40_002881</name>
</gene>
<feature type="chain" id="PRO_5044882978" description="Hepcidin" evidence="1">
    <location>
        <begin position="21"/>
        <end position="84"/>
    </location>
</feature>
<protein>
    <recommendedName>
        <fullName evidence="4">Hepcidin</fullName>
    </recommendedName>
</protein>
<evidence type="ECO:0000313" key="3">
    <source>
        <dbReference type="Proteomes" id="UP001608902"/>
    </source>
</evidence>
<evidence type="ECO:0008006" key="4">
    <source>
        <dbReference type="Google" id="ProtNLM"/>
    </source>
</evidence>
<accession>A0ABD6EHL2</accession>
<name>A0ABD6EHL2_9BILA</name>
<organism evidence="2 3">
    <name type="scientific">Gnathostoma spinigerum</name>
    <dbReference type="NCBI Taxonomy" id="75299"/>
    <lineage>
        <taxon>Eukaryota</taxon>
        <taxon>Metazoa</taxon>
        <taxon>Ecdysozoa</taxon>
        <taxon>Nematoda</taxon>
        <taxon>Chromadorea</taxon>
        <taxon>Rhabditida</taxon>
        <taxon>Spirurina</taxon>
        <taxon>Gnathostomatomorpha</taxon>
        <taxon>Gnathostomatoidea</taxon>
        <taxon>Gnathostomatidae</taxon>
        <taxon>Gnathostoma</taxon>
    </lineage>
</organism>
<comment type="caution">
    <text evidence="2">The sequence shown here is derived from an EMBL/GenBank/DDBJ whole genome shotgun (WGS) entry which is preliminary data.</text>
</comment>
<keyword evidence="3" id="KW-1185">Reference proteome</keyword>
<proteinExistence type="predicted"/>
<evidence type="ECO:0000256" key="1">
    <source>
        <dbReference type="SAM" id="SignalP"/>
    </source>
</evidence>
<sequence length="84" mass="9537">MNVFGFVLILCAFFLINSDANPVHDEINTALQLKGESSLTHVRTKRCCCCLICCCCCPCGFGKRKRRSLNNLRIKHLESVLNRF</sequence>
<keyword evidence="1" id="KW-0732">Signal</keyword>
<dbReference type="Proteomes" id="UP001608902">
    <property type="component" value="Unassembled WGS sequence"/>
</dbReference>
<reference evidence="2 3" key="1">
    <citation type="submission" date="2024-08" db="EMBL/GenBank/DDBJ databases">
        <title>Gnathostoma spinigerum genome.</title>
        <authorList>
            <person name="Gonzalez-Bertolin B."/>
            <person name="Monzon S."/>
            <person name="Zaballos A."/>
            <person name="Jimenez P."/>
            <person name="Dekumyoy P."/>
            <person name="Varona S."/>
            <person name="Cuesta I."/>
            <person name="Sumanam S."/>
            <person name="Adisakwattana P."/>
            <person name="Gasser R.B."/>
            <person name="Hernandez-Gonzalez A."/>
            <person name="Young N.D."/>
            <person name="Perteguer M.J."/>
        </authorList>
    </citation>
    <scope>NUCLEOTIDE SEQUENCE [LARGE SCALE GENOMIC DNA]</scope>
    <source>
        <strain evidence="2">AL3</strain>
        <tissue evidence="2">Liver</tissue>
    </source>
</reference>
<dbReference type="AlphaFoldDB" id="A0ABD6EHL2"/>
<dbReference type="EMBL" id="JBGFUD010001359">
    <property type="protein sequence ID" value="MFH4976172.1"/>
    <property type="molecule type" value="Genomic_DNA"/>
</dbReference>